<evidence type="ECO:0000313" key="11">
    <source>
        <dbReference type="Proteomes" id="UP000034324"/>
    </source>
</evidence>
<name>A0A0G0KHS1_9BACT</name>
<dbReference type="GO" id="GO:0005886">
    <property type="term" value="C:plasma membrane"/>
    <property type="evidence" value="ECO:0007669"/>
    <property type="project" value="UniProtKB-SubCell"/>
</dbReference>
<dbReference type="AlphaFoldDB" id="A0A0G0KHS1"/>
<keyword evidence="6 8" id="KW-1133">Transmembrane helix</keyword>
<evidence type="ECO:0000313" key="10">
    <source>
        <dbReference type="EMBL" id="KKQ79158.1"/>
    </source>
</evidence>
<proteinExistence type="predicted"/>
<evidence type="ECO:0000259" key="9">
    <source>
        <dbReference type="Pfam" id="PF13231"/>
    </source>
</evidence>
<keyword evidence="3" id="KW-0328">Glycosyltransferase</keyword>
<keyword evidence="2" id="KW-1003">Cell membrane</keyword>
<feature type="transmembrane region" description="Helical" evidence="8">
    <location>
        <begin position="70"/>
        <end position="90"/>
    </location>
</feature>
<feature type="transmembrane region" description="Helical" evidence="8">
    <location>
        <begin position="283"/>
        <end position="303"/>
    </location>
</feature>
<evidence type="ECO:0000256" key="7">
    <source>
        <dbReference type="ARBA" id="ARBA00023136"/>
    </source>
</evidence>
<evidence type="ECO:0000256" key="5">
    <source>
        <dbReference type="ARBA" id="ARBA00022692"/>
    </source>
</evidence>
<dbReference type="GO" id="GO:0009103">
    <property type="term" value="P:lipopolysaccharide biosynthetic process"/>
    <property type="evidence" value="ECO:0007669"/>
    <property type="project" value="UniProtKB-ARBA"/>
</dbReference>
<feature type="transmembrane region" description="Helical" evidence="8">
    <location>
        <begin position="122"/>
        <end position="141"/>
    </location>
</feature>
<evidence type="ECO:0000256" key="2">
    <source>
        <dbReference type="ARBA" id="ARBA00022475"/>
    </source>
</evidence>
<keyword evidence="5 8" id="KW-0812">Transmembrane</keyword>
<dbReference type="PATRIC" id="fig|1618432.3.peg.13"/>
<dbReference type="PANTHER" id="PTHR33908:SF11">
    <property type="entry name" value="MEMBRANE PROTEIN"/>
    <property type="match status" value="1"/>
</dbReference>
<dbReference type="EMBL" id="LBVC01000001">
    <property type="protein sequence ID" value="KKQ79158.1"/>
    <property type="molecule type" value="Genomic_DNA"/>
</dbReference>
<feature type="domain" description="Glycosyltransferase RgtA/B/C/D-like" evidence="9">
    <location>
        <begin position="50"/>
        <end position="199"/>
    </location>
</feature>
<dbReference type="GO" id="GO:0016763">
    <property type="term" value="F:pentosyltransferase activity"/>
    <property type="evidence" value="ECO:0007669"/>
    <property type="project" value="TreeGrafter"/>
</dbReference>
<organism evidence="10 11">
    <name type="scientific">Candidatus Daviesbacteria bacterium GW2011_GWF2_38_6</name>
    <dbReference type="NCBI Taxonomy" id="1618432"/>
    <lineage>
        <taxon>Bacteria</taxon>
        <taxon>Candidatus Daviesiibacteriota</taxon>
    </lineage>
</organism>
<dbReference type="PANTHER" id="PTHR33908">
    <property type="entry name" value="MANNOSYLTRANSFERASE YKCB-RELATED"/>
    <property type="match status" value="1"/>
</dbReference>
<evidence type="ECO:0000256" key="6">
    <source>
        <dbReference type="ARBA" id="ARBA00022989"/>
    </source>
</evidence>
<comment type="subcellular location">
    <subcellularLocation>
        <location evidence="1">Cell membrane</location>
        <topology evidence="1">Multi-pass membrane protein</topology>
    </subcellularLocation>
</comment>
<feature type="transmembrane region" description="Helical" evidence="8">
    <location>
        <begin position="309"/>
        <end position="329"/>
    </location>
</feature>
<feature type="transmembrane region" description="Helical" evidence="8">
    <location>
        <begin position="336"/>
        <end position="354"/>
    </location>
</feature>
<comment type="caution">
    <text evidence="10">The sequence shown here is derived from an EMBL/GenBank/DDBJ whole genome shotgun (WGS) entry which is preliminary data.</text>
</comment>
<gene>
    <name evidence="10" type="ORF">US99_C0001G0013</name>
</gene>
<keyword evidence="7 8" id="KW-0472">Membrane</keyword>
<accession>A0A0G0KHS1</accession>
<dbReference type="InterPro" id="IPR050297">
    <property type="entry name" value="LipidA_mod_glycosyltrf_83"/>
</dbReference>
<keyword evidence="4" id="KW-0808">Transferase</keyword>
<feature type="transmembrane region" description="Helical" evidence="8">
    <location>
        <begin position="253"/>
        <end position="271"/>
    </location>
</feature>
<dbReference type="Proteomes" id="UP000034324">
    <property type="component" value="Unassembled WGS sequence"/>
</dbReference>
<feature type="transmembrane region" description="Helical" evidence="8">
    <location>
        <begin position="99"/>
        <end position="116"/>
    </location>
</feature>
<evidence type="ECO:0000256" key="8">
    <source>
        <dbReference type="SAM" id="Phobius"/>
    </source>
</evidence>
<dbReference type="Pfam" id="PF13231">
    <property type="entry name" value="PMT_2"/>
    <property type="match status" value="1"/>
</dbReference>
<evidence type="ECO:0000256" key="1">
    <source>
        <dbReference type="ARBA" id="ARBA00004651"/>
    </source>
</evidence>
<protein>
    <recommendedName>
        <fullName evidence="9">Glycosyltransferase RgtA/B/C/D-like domain-containing protein</fullName>
    </recommendedName>
</protein>
<sequence>MIWVILVLGTILRLISLNQSLWLDEAINVMAANSYSFFEMITQYAIADFHPPGWFIILWLWGKLFGYSEIAVRLPSVIFGVLTIYSVYLIGKKIVSQKLGLMAALLFAINPLHIYYSQEARMYALATLAVSINFFLFIKVIKKEKVNMIFLIFANLLVLSSDYVAYFIFPAQLAFLLLIRKKALVKKWLMALIIAVLIGIWWLPIFFAQLDVGAVAAANLPTWKFVAGSFDFKTLPLTFVKFIIGRISLADKIIYGAIMLPVCTLFAYLLYRGIKSLNNLHRKLLFSWIIIPLSLATVISLVIPVYNYFRVLFVLPAFIILIALGIFSFKFKLKYAFLAAVLVIQIFSSLVYLFNPLFQRDDWKELVNFLSTKNEPVLFESSGTLPPFNYYAKGEIDARGALKDFPAKDLSDVADLENILQGEKQVYLVEYLVDISDPQRLIQKQLTQLNFKETEINNFHGVGFVYHYKR</sequence>
<evidence type="ECO:0000256" key="3">
    <source>
        <dbReference type="ARBA" id="ARBA00022676"/>
    </source>
</evidence>
<feature type="transmembrane region" description="Helical" evidence="8">
    <location>
        <begin position="148"/>
        <end position="169"/>
    </location>
</feature>
<evidence type="ECO:0000256" key="4">
    <source>
        <dbReference type="ARBA" id="ARBA00022679"/>
    </source>
</evidence>
<dbReference type="InterPro" id="IPR038731">
    <property type="entry name" value="RgtA/B/C-like"/>
</dbReference>
<feature type="transmembrane region" description="Helical" evidence="8">
    <location>
        <begin position="189"/>
        <end position="218"/>
    </location>
</feature>
<reference evidence="10 11" key="1">
    <citation type="journal article" date="2015" name="Nature">
        <title>rRNA introns, odd ribosomes, and small enigmatic genomes across a large radiation of phyla.</title>
        <authorList>
            <person name="Brown C.T."/>
            <person name="Hug L.A."/>
            <person name="Thomas B.C."/>
            <person name="Sharon I."/>
            <person name="Castelle C.J."/>
            <person name="Singh A."/>
            <person name="Wilkins M.J."/>
            <person name="Williams K.H."/>
            <person name="Banfield J.F."/>
        </authorList>
    </citation>
    <scope>NUCLEOTIDE SEQUENCE [LARGE SCALE GENOMIC DNA]</scope>
</reference>